<dbReference type="InterPro" id="IPR013154">
    <property type="entry name" value="ADH-like_N"/>
</dbReference>
<evidence type="ECO:0000256" key="2">
    <source>
        <dbReference type="ARBA" id="ARBA00023002"/>
    </source>
</evidence>
<dbReference type="RefSeq" id="WP_076979550.1">
    <property type="nucleotide sequence ID" value="NZ_CP019124.1"/>
</dbReference>
<keyword evidence="4" id="KW-1185">Reference proteome</keyword>
<dbReference type="SMART" id="SM00829">
    <property type="entry name" value="PKS_ER"/>
    <property type="match status" value="1"/>
</dbReference>
<dbReference type="PANTHER" id="PTHR48106">
    <property type="entry name" value="QUINONE OXIDOREDUCTASE PIG3-RELATED"/>
    <property type="match status" value="1"/>
</dbReference>
<dbReference type="GO" id="GO:0016651">
    <property type="term" value="F:oxidoreductase activity, acting on NAD(P)H"/>
    <property type="evidence" value="ECO:0007669"/>
    <property type="project" value="TreeGrafter"/>
</dbReference>
<dbReference type="NCBIfam" id="TIGR02824">
    <property type="entry name" value="quinone_pig3"/>
    <property type="match status" value="1"/>
</dbReference>
<dbReference type="InterPro" id="IPR020843">
    <property type="entry name" value="ER"/>
</dbReference>
<accession>A0A2M9DDF3</accession>
<protein>
    <submittedName>
        <fullName evidence="3">NAD(P)H-quinone oxidoreductase</fullName>
    </submittedName>
</protein>
<dbReference type="Gene3D" id="3.90.180.10">
    <property type="entry name" value="Medium-chain alcohol dehydrogenases, catalytic domain"/>
    <property type="match status" value="1"/>
</dbReference>
<dbReference type="Gene3D" id="3.40.50.720">
    <property type="entry name" value="NAD(P)-binding Rossmann-like Domain"/>
    <property type="match status" value="1"/>
</dbReference>
<accession>A0A1U7DHP7</accession>
<proteinExistence type="predicted"/>
<sequence length="323" mass="34410">MKAIEISRPGGPEVLTPVERPAPRPGHGEILIRVAYAGVNRPDALQRAGRYDPPPGASPLPGLEVSGEVAALGAGVTGWRVGDRVCALTPGGGYAEEVVTHAAHALPIPEEMDLREAAGLPETCFTVWTNVFQRGRLQAGDRFMVHGGTSGIGTTAIQIANALGSRVFATAGSDDKVRVCEELGAERAFNYRTQDFTALMQEQGGADVILDMVGGPYIQRNLDALAVEGRLVQIAFLQGPEVQVNFTKLMARRLTFTGSTLRPQSDLAKARIADELRRHVWPLLAGGRMAPVIDSEFALEDAAGAHARLDESDHVGKVLLKVG</sequence>
<name>A0A1U7DHP7_9RHOB</name>
<keyword evidence="1" id="KW-0521">NADP</keyword>
<dbReference type="InterPro" id="IPR013149">
    <property type="entry name" value="ADH-like_C"/>
</dbReference>
<dbReference type="InterPro" id="IPR014189">
    <property type="entry name" value="Quinone_OxRdtase_PIG3"/>
</dbReference>
<evidence type="ECO:0000313" key="3">
    <source>
        <dbReference type="EMBL" id="APX89527.1"/>
    </source>
</evidence>
<evidence type="ECO:0000256" key="1">
    <source>
        <dbReference type="ARBA" id="ARBA00022857"/>
    </source>
</evidence>
<evidence type="ECO:0000313" key="4">
    <source>
        <dbReference type="Proteomes" id="UP000187266"/>
    </source>
</evidence>
<dbReference type="SUPFAM" id="SSF51735">
    <property type="entry name" value="NAD(P)-binding Rossmann-fold domains"/>
    <property type="match status" value="1"/>
</dbReference>
<dbReference type="Proteomes" id="UP000187266">
    <property type="component" value="Chromosome"/>
</dbReference>
<dbReference type="PANTHER" id="PTHR48106:SF8">
    <property type="entry name" value="OS02G0805600 PROTEIN"/>
    <property type="match status" value="1"/>
</dbReference>
<dbReference type="CDD" id="cd05276">
    <property type="entry name" value="p53_inducible_oxidoreductase"/>
    <property type="match status" value="1"/>
</dbReference>
<dbReference type="OrthoDB" id="9780520at2"/>
<dbReference type="SUPFAM" id="SSF50129">
    <property type="entry name" value="GroES-like"/>
    <property type="match status" value="1"/>
</dbReference>
<dbReference type="Pfam" id="PF00107">
    <property type="entry name" value="ADH_zinc_N"/>
    <property type="match status" value="1"/>
</dbReference>
<dbReference type="Pfam" id="PF08240">
    <property type="entry name" value="ADH_N"/>
    <property type="match status" value="1"/>
</dbReference>
<dbReference type="AlphaFoldDB" id="A0A1U7DHP7"/>
<dbReference type="GO" id="GO:0070402">
    <property type="term" value="F:NADPH binding"/>
    <property type="evidence" value="ECO:0007669"/>
    <property type="project" value="TreeGrafter"/>
</dbReference>
<dbReference type="STRING" id="1267768.BV394_07205"/>
<dbReference type="InterPro" id="IPR011032">
    <property type="entry name" value="GroES-like_sf"/>
</dbReference>
<keyword evidence="2" id="KW-0560">Oxidoreductase</keyword>
<dbReference type="InterPro" id="IPR036291">
    <property type="entry name" value="NAD(P)-bd_dom_sf"/>
</dbReference>
<dbReference type="EMBL" id="CP019124">
    <property type="protein sequence ID" value="APX89527.1"/>
    <property type="molecule type" value="Genomic_DNA"/>
</dbReference>
<reference evidence="3 4" key="1">
    <citation type="submission" date="2017-01" db="EMBL/GenBank/DDBJ databases">
        <title>Genomic analysis of Xuhuaishuia manganoxidans DY6-4.</title>
        <authorList>
            <person name="Wang X."/>
        </authorList>
    </citation>
    <scope>NUCLEOTIDE SEQUENCE [LARGE SCALE GENOMIC DNA]</scope>
    <source>
        <strain evidence="3 4">DY6-4</strain>
    </source>
</reference>
<organism evidence="3 4">
    <name type="scientific">Brevirhabdus pacifica</name>
    <dbReference type="NCBI Taxonomy" id="1267768"/>
    <lineage>
        <taxon>Bacteria</taxon>
        <taxon>Pseudomonadati</taxon>
        <taxon>Pseudomonadota</taxon>
        <taxon>Alphaproteobacteria</taxon>
        <taxon>Rhodobacterales</taxon>
        <taxon>Paracoccaceae</taxon>
        <taxon>Brevirhabdus</taxon>
    </lineage>
</organism>
<gene>
    <name evidence="3" type="ORF">BV394_07205</name>
</gene>